<dbReference type="GO" id="GO:0005524">
    <property type="term" value="F:ATP binding"/>
    <property type="evidence" value="ECO:0007669"/>
    <property type="project" value="UniProtKB-KW"/>
</dbReference>
<evidence type="ECO:0000256" key="7">
    <source>
        <dbReference type="ARBA" id="ARBA00023146"/>
    </source>
</evidence>
<dbReference type="SUPFAM" id="SSF47323">
    <property type="entry name" value="Anticodon-binding domain of a subclass of class I aminoacyl-tRNA synthetases"/>
    <property type="match status" value="1"/>
</dbReference>
<evidence type="ECO:0000256" key="8">
    <source>
        <dbReference type="ARBA" id="ARBA00049339"/>
    </source>
</evidence>
<organism evidence="11">
    <name type="scientific">marine metagenome</name>
    <dbReference type="NCBI Taxonomy" id="408172"/>
    <lineage>
        <taxon>unclassified sequences</taxon>
        <taxon>metagenomes</taxon>
        <taxon>ecological metagenomes</taxon>
    </lineage>
</organism>
<dbReference type="InterPro" id="IPR035684">
    <property type="entry name" value="ArgRS_core"/>
</dbReference>
<dbReference type="SUPFAM" id="SSF52374">
    <property type="entry name" value="Nucleotidylyl transferase"/>
    <property type="match status" value="1"/>
</dbReference>
<keyword evidence="5" id="KW-0067">ATP-binding</keyword>
<dbReference type="Gene3D" id="1.10.730.10">
    <property type="entry name" value="Isoleucyl-tRNA Synthetase, Domain 1"/>
    <property type="match status" value="1"/>
</dbReference>
<dbReference type="GO" id="GO:0004814">
    <property type="term" value="F:arginine-tRNA ligase activity"/>
    <property type="evidence" value="ECO:0007669"/>
    <property type="project" value="UniProtKB-EC"/>
</dbReference>
<dbReference type="Pfam" id="PF05746">
    <property type="entry name" value="DALR_1"/>
    <property type="match status" value="1"/>
</dbReference>
<feature type="non-terminal residue" evidence="11">
    <location>
        <position position="1"/>
    </location>
</feature>
<gene>
    <name evidence="11" type="ORF">METZ01_LOCUS468193</name>
</gene>
<evidence type="ECO:0000256" key="1">
    <source>
        <dbReference type="ARBA" id="ARBA00005594"/>
    </source>
</evidence>
<keyword evidence="6" id="KW-0648">Protein biosynthesis</keyword>
<dbReference type="PANTHER" id="PTHR11956">
    <property type="entry name" value="ARGINYL-TRNA SYNTHETASE"/>
    <property type="match status" value="1"/>
</dbReference>
<evidence type="ECO:0000256" key="2">
    <source>
        <dbReference type="ARBA" id="ARBA00012837"/>
    </source>
</evidence>
<protein>
    <recommendedName>
        <fullName evidence="2">arginine--tRNA ligase</fullName>
        <ecNumber evidence="2">6.1.1.19</ecNumber>
    </recommendedName>
</protein>
<feature type="domain" description="DALR anticodon binding" evidence="10">
    <location>
        <begin position="202"/>
        <end position="246"/>
    </location>
</feature>
<dbReference type="PANTHER" id="PTHR11956:SF5">
    <property type="entry name" value="ARGININE--TRNA LIGASE, CYTOPLASMIC"/>
    <property type="match status" value="1"/>
</dbReference>
<feature type="domain" description="Arginyl-tRNA synthetase catalytic core" evidence="9">
    <location>
        <begin position="36"/>
        <end position="167"/>
    </location>
</feature>
<keyword evidence="7" id="KW-0030">Aminoacyl-tRNA synthetase</keyword>
<comment type="catalytic activity">
    <reaction evidence="8">
        <text>tRNA(Arg) + L-arginine + ATP = L-arginyl-tRNA(Arg) + AMP + diphosphate</text>
        <dbReference type="Rhea" id="RHEA:20301"/>
        <dbReference type="Rhea" id="RHEA-COMP:9658"/>
        <dbReference type="Rhea" id="RHEA-COMP:9673"/>
        <dbReference type="ChEBI" id="CHEBI:30616"/>
        <dbReference type="ChEBI" id="CHEBI:32682"/>
        <dbReference type="ChEBI" id="CHEBI:33019"/>
        <dbReference type="ChEBI" id="CHEBI:78442"/>
        <dbReference type="ChEBI" id="CHEBI:78513"/>
        <dbReference type="ChEBI" id="CHEBI:456215"/>
        <dbReference type="EC" id="6.1.1.19"/>
    </reaction>
</comment>
<accession>A0A383B6G7</accession>
<keyword evidence="4" id="KW-0547">Nucleotide-binding</keyword>
<keyword evidence="3" id="KW-0436">Ligase</keyword>
<sequence>GLARDTLVEDIRLDLERFGVSHQTWYSEQSLIDSGAVGRAIEVLKETRFLYERDGAWWFRSSDFGDEKDRVVFRANGNHTYFATDIAYHRDKILRGFSHVINIWGADHHGYIKRVKASMSALGLDPDDLSVLLVQFAVLYRGGEKVSMSTRSGEFVTLRELREEVGRDAARFFYALRKPDQHMDFDLDLAKSQSSDNPVYYVQYAHARICSVFRQLAEKDIDADLAAADHSLLTEPREVDLLQKLSR</sequence>
<evidence type="ECO:0000259" key="10">
    <source>
        <dbReference type="Pfam" id="PF05746"/>
    </source>
</evidence>
<reference evidence="11" key="1">
    <citation type="submission" date="2018-05" db="EMBL/GenBank/DDBJ databases">
        <authorList>
            <person name="Lanie J.A."/>
            <person name="Ng W.-L."/>
            <person name="Kazmierczak K.M."/>
            <person name="Andrzejewski T.M."/>
            <person name="Davidsen T.M."/>
            <person name="Wayne K.J."/>
            <person name="Tettelin H."/>
            <person name="Glass J.I."/>
            <person name="Rusch D."/>
            <person name="Podicherti R."/>
            <person name="Tsui H.-C.T."/>
            <person name="Winkler M.E."/>
        </authorList>
    </citation>
    <scope>NUCLEOTIDE SEQUENCE</scope>
</reference>
<dbReference type="Gene3D" id="3.40.50.620">
    <property type="entry name" value="HUPs"/>
    <property type="match status" value="1"/>
</dbReference>
<evidence type="ECO:0000256" key="5">
    <source>
        <dbReference type="ARBA" id="ARBA00022840"/>
    </source>
</evidence>
<dbReference type="InterPro" id="IPR008909">
    <property type="entry name" value="DALR_anticod-bd"/>
</dbReference>
<evidence type="ECO:0000256" key="3">
    <source>
        <dbReference type="ARBA" id="ARBA00022598"/>
    </source>
</evidence>
<proteinExistence type="inferred from homology"/>
<evidence type="ECO:0000313" key="11">
    <source>
        <dbReference type="EMBL" id="SVE15339.1"/>
    </source>
</evidence>
<name>A0A383B6G7_9ZZZZ</name>
<dbReference type="InterPro" id="IPR009080">
    <property type="entry name" value="tRNAsynth_Ia_anticodon-bd"/>
</dbReference>
<evidence type="ECO:0000256" key="4">
    <source>
        <dbReference type="ARBA" id="ARBA00022741"/>
    </source>
</evidence>
<dbReference type="InterPro" id="IPR001278">
    <property type="entry name" value="Arg-tRNA-ligase"/>
</dbReference>
<dbReference type="Pfam" id="PF00750">
    <property type="entry name" value="tRNA-synt_1d"/>
    <property type="match status" value="1"/>
</dbReference>
<dbReference type="EC" id="6.1.1.19" evidence="2"/>
<evidence type="ECO:0000256" key="6">
    <source>
        <dbReference type="ARBA" id="ARBA00022917"/>
    </source>
</evidence>
<evidence type="ECO:0000259" key="9">
    <source>
        <dbReference type="Pfam" id="PF00750"/>
    </source>
</evidence>
<dbReference type="AlphaFoldDB" id="A0A383B6G7"/>
<feature type="non-terminal residue" evidence="11">
    <location>
        <position position="247"/>
    </location>
</feature>
<dbReference type="EMBL" id="UINC01197716">
    <property type="protein sequence ID" value="SVE15339.1"/>
    <property type="molecule type" value="Genomic_DNA"/>
</dbReference>
<comment type="similarity">
    <text evidence="1">Belongs to the class-I aminoacyl-tRNA synthetase family.</text>
</comment>
<dbReference type="GO" id="GO:0006420">
    <property type="term" value="P:arginyl-tRNA aminoacylation"/>
    <property type="evidence" value="ECO:0007669"/>
    <property type="project" value="InterPro"/>
</dbReference>
<dbReference type="InterPro" id="IPR014729">
    <property type="entry name" value="Rossmann-like_a/b/a_fold"/>
</dbReference>